<reference evidence="2" key="1">
    <citation type="journal article" date="2014" name="Proc. Natl. Acad. Sci. U.S.A.">
        <title>Extensive sampling of basidiomycete genomes demonstrates inadequacy of the white-rot/brown-rot paradigm for wood decay fungi.</title>
        <authorList>
            <person name="Riley R."/>
            <person name="Salamov A.A."/>
            <person name="Brown D.W."/>
            <person name="Nagy L.G."/>
            <person name="Floudas D."/>
            <person name="Held B.W."/>
            <person name="Levasseur A."/>
            <person name="Lombard V."/>
            <person name="Morin E."/>
            <person name="Otillar R."/>
            <person name="Lindquist E.A."/>
            <person name="Sun H."/>
            <person name="LaButti K.M."/>
            <person name="Schmutz J."/>
            <person name="Jabbour D."/>
            <person name="Luo H."/>
            <person name="Baker S.E."/>
            <person name="Pisabarro A.G."/>
            <person name="Walton J.D."/>
            <person name="Blanchette R.A."/>
            <person name="Henrissat B."/>
            <person name="Martin F."/>
            <person name="Cullen D."/>
            <person name="Hibbett D.S."/>
            <person name="Grigoriev I.V."/>
        </authorList>
    </citation>
    <scope>NUCLEOTIDE SEQUENCE [LARGE SCALE GENOMIC DNA]</scope>
    <source>
        <strain evidence="2">MUCL 33604</strain>
    </source>
</reference>
<dbReference type="AlphaFoldDB" id="A0A067PVT7"/>
<dbReference type="EMBL" id="KL197716">
    <property type="protein sequence ID" value="KDQ58859.1"/>
    <property type="molecule type" value="Genomic_DNA"/>
</dbReference>
<gene>
    <name evidence="1" type="ORF">JAAARDRAFT_192440</name>
</gene>
<sequence length="109" mass="12090">MAPPTKEEYFVSGSQFITVHARDNFSIIFHPVLIKGFVKFDGMLRSGKVTSDGLALLASYLNWAEIYNRLDFPSKFSTLDVATAKVHIHGPAPILSDIIDVSRVPALNR</sequence>
<proteinExistence type="predicted"/>
<keyword evidence="2" id="KW-1185">Reference proteome</keyword>
<evidence type="ECO:0000313" key="1">
    <source>
        <dbReference type="EMBL" id="KDQ58859.1"/>
    </source>
</evidence>
<evidence type="ECO:0000313" key="2">
    <source>
        <dbReference type="Proteomes" id="UP000027265"/>
    </source>
</evidence>
<organism evidence="1 2">
    <name type="scientific">Jaapia argillacea MUCL 33604</name>
    <dbReference type="NCBI Taxonomy" id="933084"/>
    <lineage>
        <taxon>Eukaryota</taxon>
        <taxon>Fungi</taxon>
        <taxon>Dikarya</taxon>
        <taxon>Basidiomycota</taxon>
        <taxon>Agaricomycotina</taxon>
        <taxon>Agaricomycetes</taxon>
        <taxon>Agaricomycetidae</taxon>
        <taxon>Jaapiales</taxon>
        <taxon>Jaapiaceae</taxon>
        <taxon>Jaapia</taxon>
    </lineage>
</organism>
<accession>A0A067PVT7</accession>
<dbReference type="InParanoid" id="A0A067PVT7"/>
<protein>
    <submittedName>
        <fullName evidence="1">Uncharacterized protein</fullName>
    </submittedName>
</protein>
<name>A0A067PVT7_9AGAM</name>
<dbReference type="Proteomes" id="UP000027265">
    <property type="component" value="Unassembled WGS sequence"/>
</dbReference>
<dbReference type="HOGENOM" id="CLU_2184365_0_0_1"/>